<dbReference type="AlphaFoldDB" id="A0A6H1Q0J5"/>
<evidence type="ECO:0000259" key="7">
    <source>
        <dbReference type="Pfam" id="PF00892"/>
    </source>
</evidence>
<keyword evidence="3 6" id="KW-0812">Transmembrane</keyword>
<feature type="domain" description="EamA" evidence="7">
    <location>
        <begin position="154"/>
        <end position="297"/>
    </location>
</feature>
<comment type="similarity">
    <text evidence="2">Belongs to the drug/metabolite transporter (DMT) superfamily. 10 TMS drug/metabolite exporter (DME) (TC 2.A.7.3) family.</text>
</comment>
<dbReference type="PANTHER" id="PTHR22911:SF6">
    <property type="entry name" value="SOLUTE CARRIER FAMILY 35 MEMBER G1"/>
    <property type="match status" value="1"/>
</dbReference>
<dbReference type="KEGG" id="peg:E5R92_00185"/>
<reference evidence="8 9" key="1">
    <citation type="journal article" date="2020" name="Nat. Microbiol.">
        <title>Lysogenic host-virus interactions in SAR11 marine bacteria.</title>
        <authorList>
            <person name="Morris R.M."/>
            <person name="Cain K.R."/>
            <person name="Hvorecny K.L."/>
            <person name="Kollman J.M."/>
        </authorList>
    </citation>
    <scope>NUCLEOTIDE SEQUENCE [LARGE SCALE GENOMIC DNA]</scope>
    <source>
        <strain evidence="8 9">NP1</strain>
    </source>
</reference>
<feature type="transmembrane region" description="Helical" evidence="6">
    <location>
        <begin position="153"/>
        <end position="171"/>
    </location>
</feature>
<evidence type="ECO:0000256" key="2">
    <source>
        <dbReference type="ARBA" id="ARBA00009853"/>
    </source>
</evidence>
<dbReference type="GO" id="GO:0016020">
    <property type="term" value="C:membrane"/>
    <property type="evidence" value="ECO:0007669"/>
    <property type="project" value="UniProtKB-SubCell"/>
</dbReference>
<evidence type="ECO:0000256" key="1">
    <source>
        <dbReference type="ARBA" id="ARBA00004141"/>
    </source>
</evidence>
<dbReference type="Proteomes" id="UP000501094">
    <property type="component" value="Chromosome"/>
</dbReference>
<keyword evidence="4 6" id="KW-1133">Transmembrane helix</keyword>
<dbReference type="InterPro" id="IPR037185">
    <property type="entry name" value="EmrE-like"/>
</dbReference>
<dbReference type="EMBL" id="CP038852">
    <property type="protein sequence ID" value="QIZ20216.1"/>
    <property type="molecule type" value="Genomic_DNA"/>
</dbReference>
<organism evidence="8 9">
    <name type="scientific">Candidatus Pelagibacter giovannonii</name>
    <dbReference type="NCBI Taxonomy" id="2563896"/>
    <lineage>
        <taxon>Bacteria</taxon>
        <taxon>Pseudomonadati</taxon>
        <taxon>Pseudomonadota</taxon>
        <taxon>Alphaproteobacteria</taxon>
        <taxon>Candidatus Pelagibacterales</taxon>
        <taxon>Candidatus Pelagibacteraceae</taxon>
        <taxon>Candidatus Pelagibacter</taxon>
    </lineage>
</organism>
<dbReference type="InterPro" id="IPR000620">
    <property type="entry name" value="EamA_dom"/>
</dbReference>
<feature type="transmembrane region" description="Helical" evidence="6">
    <location>
        <begin position="97"/>
        <end position="117"/>
    </location>
</feature>
<evidence type="ECO:0000256" key="5">
    <source>
        <dbReference type="ARBA" id="ARBA00023136"/>
    </source>
</evidence>
<evidence type="ECO:0000313" key="9">
    <source>
        <dbReference type="Proteomes" id="UP000501094"/>
    </source>
</evidence>
<keyword evidence="5 6" id="KW-0472">Membrane</keyword>
<feature type="domain" description="EamA" evidence="7">
    <location>
        <begin position="9"/>
        <end position="141"/>
    </location>
</feature>
<name>A0A6H1Q0J5_9PROT</name>
<comment type="subcellular location">
    <subcellularLocation>
        <location evidence="1">Membrane</location>
        <topology evidence="1">Multi-pass membrane protein</topology>
    </subcellularLocation>
</comment>
<feature type="transmembrane region" description="Helical" evidence="6">
    <location>
        <begin position="231"/>
        <end position="253"/>
    </location>
</feature>
<feature type="transmembrane region" description="Helical" evidence="6">
    <location>
        <begin position="183"/>
        <end position="200"/>
    </location>
</feature>
<feature type="transmembrane region" description="Helical" evidence="6">
    <location>
        <begin position="38"/>
        <end position="58"/>
    </location>
</feature>
<keyword evidence="9" id="KW-1185">Reference proteome</keyword>
<evidence type="ECO:0000256" key="6">
    <source>
        <dbReference type="SAM" id="Phobius"/>
    </source>
</evidence>
<dbReference type="SUPFAM" id="SSF103481">
    <property type="entry name" value="Multidrug resistance efflux transporter EmrE"/>
    <property type="match status" value="2"/>
</dbReference>
<feature type="transmembrane region" description="Helical" evidence="6">
    <location>
        <begin position="70"/>
        <end position="91"/>
    </location>
</feature>
<proteinExistence type="inferred from homology"/>
<dbReference type="Pfam" id="PF00892">
    <property type="entry name" value="EamA"/>
    <property type="match status" value="2"/>
</dbReference>
<feature type="transmembrane region" description="Helical" evidence="6">
    <location>
        <begin position="12"/>
        <end position="32"/>
    </location>
</feature>
<dbReference type="PANTHER" id="PTHR22911">
    <property type="entry name" value="ACYL-MALONYL CONDENSING ENZYME-RELATED"/>
    <property type="match status" value="1"/>
</dbReference>
<evidence type="ECO:0000256" key="4">
    <source>
        <dbReference type="ARBA" id="ARBA00022989"/>
    </source>
</evidence>
<feature type="transmembrane region" description="Helical" evidence="6">
    <location>
        <begin position="260"/>
        <end position="277"/>
    </location>
</feature>
<sequence length="318" mass="36834">MMSRDNNSKGIVLILIAMSLFAIQDSLIKFIFEKSALYEIFFGRYLIAAMVLFIYLSFKRQKVSFKTHYPVLTFVRVLLHFIAFSTFFISITYMQLATANALFFSCPFFVSIFAKFFLKEFIGIRRWSAIAFGFFGVLVVLNPNFESFDYRNLLPVLSALFYAASMTITKYTSDKDDVNTQLYYFYLIALVLCGIIYVFMGNGQFNNTDFDPTTQFIFREWFTNFDYTWKFILFFGVAASIGFLCIFSAYIIASPSVVSLFEYSLIIMSMIPGYFLFNEIPSLRTLLGVICIISAGVYIYFREGVRKQYVASKIPTRR</sequence>
<feature type="transmembrane region" description="Helical" evidence="6">
    <location>
        <begin position="283"/>
        <end position="301"/>
    </location>
</feature>
<feature type="transmembrane region" description="Helical" evidence="6">
    <location>
        <begin position="124"/>
        <end position="141"/>
    </location>
</feature>
<accession>A0A6H1Q0J5</accession>
<gene>
    <name evidence="8" type="ORF">E5R92_00185</name>
</gene>
<protein>
    <submittedName>
        <fullName evidence="8">DMT family transporter</fullName>
    </submittedName>
</protein>
<evidence type="ECO:0000313" key="8">
    <source>
        <dbReference type="EMBL" id="QIZ20216.1"/>
    </source>
</evidence>
<evidence type="ECO:0000256" key="3">
    <source>
        <dbReference type="ARBA" id="ARBA00022692"/>
    </source>
</evidence>